<dbReference type="Gene3D" id="3.40.50.970">
    <property type="match status" value="1"/>
</dbReference>
<evidence type="ECO:0000259" key="3">
    <source>
        <dbReference type="SMART" id="SM00861"/>
    </source>
</evidence>
<feature type="domain" description="Transketolase-like pyrimidine-binding" evidence="3">
    <location>
        <begin position="1"/>
        <end position="161"/>
    </location>
</feature>
<dbReference type="GO" id="GO:0016491">
    <property type="term" value="F:oxidoreductase activity"/>
    <property type="evidence" value="ECO:0007669"/>
    <property type="project" value="UniProtKB-KW"/>
</dbReference>
<feature type="non-terminal residue" evidence="4">
    <location>
        <position position="186"/>
    </location>
</feature>
<protein>
    <recommendedName>
        <fullName evidence="3">Transketolase-like pyrimidine-binding domain-containing protein</fullName>
    </recommendedName>
</protein>
<dbReference type="CDD" id="cd07036">
    <property type="entry name" value="TPP_PYR_E1-PDHc-beta_like"/>
    <property type="match status" value="1"/>
</dbReference>
<dbReference type="FunFam" id="3.40.50.970:FF:000001">
    <property type="entry name" value="Pyruvate dehydrogenase E1 beta subunit"/>
    <property type="match status" value="1"/>
</dbReference>
<dbReference type="EMBL" id="UINC01150363">
    <property type="protein sequence ID" value="SVD43358.1"/>
    <property type="molecule type" value="Genomic_DNA"/>
</dbReference>
<dbReference type="SMART" id="SM00861">
    <property type="entry name" value="Transket_pyr"/>
    <property type="match status" value="1"/>
</dbReference>
<reference evidence="4" key="1">
    <citation type="submission" date="2018-05" db="EMBL/GenBank/DDBJ databases">
        <authorList>
            <person name="Lanie J.A."/>
            <person name="Ng W.-L."/>
            <person name="Kazmierczak K.M."/>
            <person name="Andrzejewski T.M."/>
            <person name="Davidsen T.M."/>
            <person name="Wayne K.J."/>
            <person name="Tettelin H."/>
            <person name="Glass J.I."/>
            <person name="Rusch D."/>
            <person name="Podicherti R."/>
            <person name="Tsui H.-C.T."/>
            <person name="Winkler M.E."/>
        </authorList>
    </citation>
    <scope>NUCLEOTIDE SEQUENCE</scope>
</reference>
<dbReference type="SUPFAM" id="SSF52518">
    <property type="entry name" value="Thiamin diphosphate-binding fold (THDP-binding)"/>
    <property type="match status" value="1"/>
</dbReference>
<dbReference type="InterPro" id="IPR005475">
    <property type="entry name" value="Transketolase-like_Pyr-bd"/>
</dbReference>
<name>A0A382VBR4_9ZZZZ</name>
<dbReference type="InterPro" id="IPR029061">
    <property type="entry name" value="THDP-binding"/>
</dbReference>
<evidence type="ECO:0000256" key="2">
    <source>
        <dbReference type="ARBA" id="ARBA00023052"/>
    </source>
</evidence>
<accession>A0A382VBR4</accession>
<sequence>MKDNKSVFCIGEDVGFGGAYGATQNLKEEFGHDRVRNTPISESAIIGFSIGSALCGFRPVAEMMHMDFIAIAMDQVVNQAAKMRYMFGGKAKIPLVIRCGVGGYLNAAAQHSQSLESWFTHIPGLKIVAVGTPSDARSLLRDSIEDDSPVVFLESLALYDKKDEVPEEYIKNPLGKAEIKKKGKDI</sequence>
<dbReference type="Pfam" id="PF02779">
    <property type="entry name" value="Transket_pyr"/>
    <property type="match status" value="1"/>
</dbReference>
<evidence type="ECO:0000256" key="1">
    <source>
        <dbReference type="ARBA" id="ARBA00023002"/>
    </source>
</evidence>
<dbReference type="PANTHER" id="PTHR43257">
    <property type="entry name" value="PYRUVATE DEHYDROGENASE E1 COMPONENT BETA SUBUNIT"/>
    <property type="match status" value="1"/>
</dbReference>
<keyword evidence="1" id="KW-0560">Oxidoreductase</keyword>
<proteinExistence type="predicted"/>
<keyword evidence="2" id="KW-0786">Thiamine pyrophosphate</keyword>
<dbReference type="PANTHER" id="PTHR43257:SF2">
    <property type="entry name" value="PYRUVATE DEHYDROGENASE E1 COMPONENT SUBUNIT BETA"/>
    <property type="match status" value="1"/>
</dbReference>
<dbReference type="AlphaFoldDB" id="A0A382VBR4"/>
<gene>
    <name evidence="4" type="ORF">METZ01_LOCUS396212</name>
</gene>
<organism evidence="4">
    <name type="scientific">marine metagenome</name>
    <dbReference type="NCBI Taxonomy" id="408172"/>
    <lineage>
        <taxon>unclassified sequences</taxon>
        <taxon>metagenomes</taxon>
        <taxon>ecological metagenomes</taxon>
    </lineage>
</organism>
<evidence type="ECO:0000313" key="4">
    <source>
        <dbReference type="EMBL" id="SVD43358.1"/>
    </source>
</evidence>